<keyword evidence="3" id="KW-1185">Reference proteome</keyword>
<gene>
    <name evidence="2" type="ORF">HAQ05_11745</name>
</gene>
<feature type="transmembrane region" description="Helical" evidence="1">
    <location>
        <begin position="234"/>
        <end position="253"/>
    </location>
</feature>
<feature type="transmembrane region" description="Helical" evidence="1">
    <location>
        <begin position="294"/>
        <end position="311"/>
    </location>
</feature>
<evidence type="ECO:0000313" key="2">
    <source>
        <dbReference type="EMBL" id="MBD1599373.1"/>
    </source>
</evidence>
<name>A0ABR7Z1V1_9PSED</name>
<dbReference type="Proteomes" id="UP000805841">
    <property type="component" value="Unassembled WGS sequence"/>
</dbReference>
<comment type="caution">
    <text evidence="2">The sequence shown here is derived from an EMBL/GenBank/DDBJ whole genome shotgun (WGS) entry which is preliminary data.</text>
</comment>
<organism evidence="2 3">
    <name type="scientific">Pseudomonas typographi</name>
    <dbReference type="NCBI Taxonomy" id="2715964"/>
    <lineage>
        <taxon>Bacteria</taxon>
        <taxon>Pseudomonadati</taxon>
        <taxon>Pseudomonadota</taxon>
        <taxon>Gammaproteobacteria</taxon>
        <taxon>Pseudomonadales</taxon>
        <taxon>Pseudomonadaceae</taxon>
        <taxon>Pseudomonas</taxon>
    </lineage>
</organism>
<keyword evidence="1" id="KW-0812">Transmembrane</keyword>
<dbReference type="EMBL" id="JAAOCA010000013">
    <property type="protein sequence ID" value="MBD1599373.1"/>
    <property type="molecule type" value="Genomic_DNA"/>
</dbReference>
<feature type="transmembrane region" description="Helical" evidence="1">
    <location>
        <begin position="71"/>
        <end position="94"/>
    </location>
</feature>
<feature type="transmembrane region" description="Helical" evidence="1">
    <location>
        <begin position="124"/>
        <end position="145"/>
    </location>
</feature>
<feature type="transmembrane region" description="Helical" evidence="1">
    <location>
        <begin position="260"/>
        <end position="282"/>
    </location>
</feature>
<protein>
    <submittedName>
        <fullName evidence="2">EamA/RhaT family transporter</fullName>
    </submittedName>
</protein>
<evidence type="ECO:0000313" key="3">
    <source>
        <dbReference type="Proteomes" id="UP000805841"/>
    </source>
</evidence>
<sequence length="320" mass="34289">MHAFFKHPRAIGVGFAVLATFCWGLNFIVPYVPGRYSVFDFLAIRFMVVGALGIAWGFSQRAAIRGLAWPLRRLGLALGAIGYFGYALCTACAIELSGPVLMPAFVAAVPVLLALLGNTPTKMLAWRTLLFPLSLLAGGLLLITLRGNNSSVADPHTFAVGVVFSLVAVALWLSFSVLNQNALGKIPARSTGGWTALMMAGSALCMLVLMPLGYALRLFKLPCLGASYDNAGSLYAWAIVIALFSSVFGAWAWNMACRYLPLVLSGQLIALESMFATLLCLAFEKRLPRVHETLAITAVLTGTTLAIRLLWATNEAGGQR</sequence>
<feature type="transmembrane region" description="Helical" evidence="1">
    <location>
        <begin position="157"/>
        <end position="179"/>
    </location>
</feature>
<feature type="transmembrane region" description="Helical" evidence="1">
    <location>
        <begin position="12"/>
        <end position="32"/>
    </location>
</feature>
<evidence type="ECO:0000256" key="1">
    <source>
        <dbReference type="SAM" id="Phobius"/>
    </source>
</evidence>
<feature type="transmembrane region" description="Helical" evidence="1">
    <location>
        <begin position="38"/>
        <end position="59"/>
    </location>
</feature>
<feature type="transmembrane region" description="Helical" evidence="1">
    <location>
        <begin position="100"/>
        <end position="117"/>
    </location>
</feature>
<keyword evidence="1" id="KW-0472">Membrane</keyword>
<proteinExistence type="predicted"/>
<feature type="transmembrane region" description="Helical" evidence="1">
    <location>
        <begin position="191"/>
        <end position="214"/>
    </location>
</feature>
<accession>A0ABR7Z1V1</accession>
<reference evidence="2 3" key="1">
    <citation type="journal article" date="2020" name="Insects">
        <title>Bacteria Belonging to Pseudomonas typographi sp. nov. from the Bark Beetle Ips typographus Have Genomic Potential to Aid in the Host Ecology.</title>
        <authorList>
            <person name="Peral-Aranega E."/>
            <person name="Saati-Santamaria Z."/>
            <person name="Kolarik M."/>
            <person name="Rivas R."/>
            <person name="Garcia-Fraile P."/>
        </authorList>
    </citation>
    <scope>NUCLEOTIDE SEQUENCE [LARGE SCALE GENOMIC DNA]</scope>
    <source>
        <strain evidence="2 3">CA3A</strain>
    </source>
</reference>
<keyword evidence="1" id="KW-1133">Transmembrane helix</keyword>